<keyword evidence="1" id="KW-1133">Transmembrane helix</keyword>
<dbReference type="RefSeq" id="XP_001792344.1">
    <property type="nucleotide sequence ID" value="XM_001792292.1"/>
</dbReference>
<evidence type="ECO:0000313" key="2">
    <source>
        <dbReference type="EMBL" id="EAT91360.1"/>
    </source>
</evidence>
<sequence length="464" mass="52589">MSGIEVAGIVLGAIPIILAGLQFYIEGISVTRRYRKYEDGIKDLVRQLGTEYAIYANSVKLVLNGVVKQKDIALFLAKPTSEQWKDPNFEATLQERLGTSYDSFVSSMQQLAAIVERFKKLLRLDASGKPLFTDKGTFKEHYKRFRFSLKISYVFTFRVRGLHAELTVHLCHSDYKELMTELRQTNWSLHILTTQASTLPIGHDSHAAAKQLTPNFSLIKDHALTFHAALSNSWSCTCQVHHNVNLRLESRIENRPCDNKNGRMTSGDAFHVLFRYEHEECSAAQLWTWKEADARIKHVGTSTAKQQSSRDTKSVRFATETKTNATHLALEPETTTHQIKDLCSAIIASQRSQRGIGFSLLADVLTKQKCEILLITPVKPFLSDTASWSVSSPSFLDLLTEFNTADRMAEALWSEAGAKYSNAVRRCIRCDFNQRASSLEDRKFQEAVFRGVVAQLQENYEYLF</sequence>
<dbReference type="PANTHER" id="PTHR35186:SF4">
    <property type="entry name" value="PRION-INHIBITION AND PROPAGATION HELO DOMAIN-CONTAINING PROTEIN"/>
    <property type="match status" value="1"/>
</dbReference>
<gene>
    <name evidence="2" type="ORF">SNOG_01711</name>
</gene>
<reference evidence="3" key="1">
    <citation type="journal article" date="2007" name="Plant Cell">
        <title>Dothideomycete-plant interactions illuminated by genome sequencing and EST analysis of the wheat pathogen Stagonospora nodorum.</title>
        <authorList>
            <person name="Hane J.K."/>
            <person name="Lowe R.G."/>
            <person name="Solomon P.S."/>
            <person name="Tan K.C."/>
            <person name="Schoch C.L."/>
            <person name="Spatafora J.W."/>
            <person name="Crous P.W."/>
            <person name="Kodira C."/>
            <person name="Birren B.W."/>
            <person name="Galagan J.E."/>
            <person name="Torriani S.F."/>
            <person name="McDonald B.A."/>
            <person name="Oliver R.P."/>
        </authorList>
    </citation>
    <scope>NUCLEOTIDE SEQUENCE [LARGE SCALE GENOMIC DNA]</scope>
    <source>
        <strain evidence="3">SN15 / ATCC MYA-4574 / FGSC 10173</strain>
    </source>
</reference>
<keyword evidence="1" id="KW-0812">Transmembrane</keyword>
<dbReference type="EMBL" id="CH445326">
    <property type="protein sequence ID" value="EAT91360.1"/>
    <property type="molecule type" value="Genomic_DNA"/>
</dbReference>
<dbReference type="OMA" id="NNALEWN"/>
<feature type="transmembrane region" description="Helical" evidence="1">
    <location>
        <begin position="6"/>
        <end position="25"/>
    </location>
</feature>
<organism evidence="2 3">
    <name type="scientific">Phaeosphaeria nodorum (strain SN15 / ATCC MYA-4574 / FGSC 10173)</name>
    <name type="common">Glume blotch fungus</name>
    <name type="synonym">Parastagonospora nodorum</name>
    <dbReference type="NCBI Taxonomy" id="321614"/>
    <lineage>
        <taxon>Eukaryota</taxon>
        <taxon>Fungi</taxon>
        <taxon>Dikarya</taxon>
        <taxon>Ascomycota</taxon>
        <taxon>Pezizomycotina</taxon>
        <taxon>Dothideomycetes</taxon>
        <taxon>Pleosporomycetidae</taxon>
        <taxon>Pleosporales</taxon>
        <taxon>Pleosporineae</taxon>
        <taxon>Phaeosphaeriaceae</taxon>
        <taxon>Parastagonospora</taxon>
    </lineage>
</organism>
<dbReference type="AlphaFoldDB" id="Q0V2Q3"/>
<dbReference type="eggNOG" id="ENOG502SNN1">
    <property type="taxonomic scope" value="Eukaryota"/>
</dbReference>
<dbReference type="Proteomes" id="UP000001055">
    <property type="component" value="Unassembled WGS sequence"/>
</dbReference>
<accession>Q0V2Q3</accession>
<proteinExistence type="predicted"/>
<dbReference type="STRING" id="321614.Q0V2Q3"/>
<protein>
    <submittedName>
        <fullName evidence="2">Uncharacterized protein</fullName>
    </submittedName>
</protein>
<dbReference type="HOGENOM" id="CLU_026305_3_1_1"/>
<evidence type="ECO:0000256" key="1">
    <source>
        <dbReference type="SAM" id="Phobius"/>
    </source>
</evidence>
<dbReference type="InParanoid" id="Q0V2Q3"/>
<keyword evidence="1" id="KW-0472">Membrane</keyword>
<dbReference type="VEuPathDB" id="FungiDB:JI435_106960"/>
<dbReference type="KEGG" id="pno:SNOG_01711"/>
<dbReference type="PANTHER" id="PTHR35186">
    <property type="entry name" value="ANK_REP_REGION DOMAIN-CONTAINING PROTEIN"/>
    <property type="match status" value="1"/>
</dbReference>
<evidence type="ECO:0000313" key="3">
    <source>
        <dbReference type="Proteomes" id="UP000001055"/>
    </source>
</evidence>
<name>Q0V2Q3_PHANO</name>
<dbReference type="GeneID" id="5969189"/>